<dbReference type="Proteomes" id="UP000490800">
    <property type="component" value="Unassembled WGS sequence"/>
</dbReference>
<dbReference type="EMBL" id="RHLK01000004">
    <property type="protein sequence ID" value="MVO99823.1"/>
    <property type="molecule type" value="Genomic_DNA"/>
</dbReference>
<dbReference type="InterPro" id="IPR052948">
    <property type="entry name" value="Low_temp-induced_all0457"/>
</dbReference>
<keyword evidence="4" id="KW-1185">Reference proteome</keyword>
<feature type="domain" description="General stress protein 17M-like" evidence="2">
    <location>
        <begin position="5"/>
        <end position="72"/>
    </location>
</feature>
<proteinExistence type="predicted"/>
<dbReference type="PANTHER" id="PTHR36109:SF2">
    <property type="entry name" value="MEMBRANE PROTEIN"/>
    <property type="match status" value="1"/>
</dbReference>
<name>A0A7X3FHY6_9BACL</name>
<sequence>MSRKAIGVFHTGEEANRAIASLKEHGYTDEDISVLAKHKEEAGGTVTTGEEETKADKGAIGGAAIGSAAGLIAGIGLMAVPGIGPFLAAGPLAAALSGAALGAGAGGVTGALIGAGIPEDQIEDYHSRVNKGDILVAVETSEDKWELVNTILRSSRGEADNGTHDGRPDVYGGADHVPADTNRDLLGNKEDINFRR</sequence>
<gene>
    <name evidence="3" type="ORF">EDM21_09810</name>
</gene>
<dbReference type="Pfam" id="PF11181">
    <property type="entry name" value="YflT"/>
    <property type="match status" value="1"/>
</dbReference>
<reference evidence="3 4" key="1">
    <citation type="journal article" date="2019" name="Microorganisms">
        <title>Paenibacillus lutrae sp. nov., A Chitinolytic Species Isolated from A River Otter in Castril Natural Park, Granada, Spain.</title>
        <authorList>
            <person name="Rodriguez M."/>
            <person name="Reina J.C."/>
            <person name="Bejar V."/>
            <person name="Llamas I."/>
        </authorList>
    </citation>
    <scope>NUCLEOTIDE SEQUENCE [LARGE SCALE GENOMIC DNA]</scope>
    <source>
        <strain evidence="3 4">N10</strain>
    </source>
</reference>
<evidence type="ECO:0000313" key="3">
    <source>
        <dbReference type="EMBL" id="MVO99823.1"/>
    </source>
</evidence>
<organism evidence="3 4">
    <name type="scientific">Paenibacillus lutrae</name>
    <dbReference type="NCBI Taxonomy" id="2078573"/>
    <lineage>
        <taxon>Bacteria</taxon>
        <taxon>Bacillati</taxon>
        <taxon>Bacillota</taxon>
        <taxon>Bacilli</taxon>
        <taxon>Bacillales</taxon>
        <taxon>Paenibacillaceae</taxon>
        <taxon>Paenibacillus</taxon>
    </lineage>
</organism>
<dbReference type="PANTHER" id="PTHR36109">
    <property type="entry name" value="MEMBRANE PROTEIN-RELATED"/>
    <property type="match status" value="1"/>
</dbReference>
<evidence type="ECO:0000256" key="1">
    <source>
        <dbReference type="SAM" id="MobiDB-lite"/>
    </source>
</evidence>
<dbReference type="AlphaFoldDB" id="A0A7X3FHY6"/>
<evidence type="ECO:0000259" key="2">
    <source>
        <dbReference type="Pfam" id="PF11181"/>
    </source>
</evidence>
<feature type="region of interest" description="Disordered" evidence="1">
    <location>
        <begin position="156"/>
        <end position="185"/>
    </location>
</feature>
<dbReference type="OrthoDB" id="118405at2"/>
<accession>A0A7X3FHY6</accession>
<dbReference type="RefSeq" id="WP_157335118.1">
    <property type="nucleotide sequence ID" value="NZ_RHLK01000004.1"/>
</dbReference>
<comment type="caution">
    <text evidence="3">The sequence shown here is derived from an EMBL/GenBank/DDBJ whole genome shotgun (WGS) entry which is preliminary data.</text>
</comment>
<evidence type="ECO:0000313" key="4">
    <source>
        <dbReference type="Proteomes" id="UP000490800"/>
    </source>
</evidence>
<feature type="compositionally biased region" description="Basic and acidic residues" evidence="1">
    <location>
        <begin position="156"/>
        <end position="168"/>
    </location>
</feature>
<dbReference type="InterPro" id="IPR025889">
    <property type="entry name" value="GSP17M-like_dom"/>
</dbReference>
<protein>
    <recommendedName>
        <fullName evidence="2">General stress protein 17M-like domain-containing protein</fullName>
    </recommendedName>
</protein>